<feature type="transmembrane region" description="Helical" evidence="1">
    <location>
        <begin position="21"/>
        <end position="39"/>
    </location>
</feature>
<keyword evidence="1" id="KW-0812">Transmembrane</keyword>
<evidence type="ECO:0000313" key="2">
    <source>
        <dbReference type="EMBL" id="MBL1081947.1"/>
    </source>
</evidence>
<evidence type="ECO:0000256" key="1">
    <source>
        <dbReference type="SAM" id="Phobius"/>
    </source>
</evidence>
<keyword evidence="3" id="KW-1185">Reference proteome</keyword>
<dbReference type="AlphaFoldDB" id="A0A937EGG9"/>
<evidence type="ECO:0000313" key="3">
    <source>
        <dbReference type="Proteomes" id="UP000661858"/>
    </source>
</evidence>
<reference evidence="2" key="1">
    <citation type="submission" date="2021-01" db="EMBL/GenBank/DDBJ databases">
        <title>WGS of actinomycetes isolated from Thailand.</title>
        <authorList>
            <person name="Thawai C."/>
        </authorList>
    </citation>
    <scope>NUCLEOTIDE SEQUENCE</scope>
    <source>
        <strain evidence="2">RCU-197</strain>
    </source>
</reference>
<comment type="caution">
    <text evidence="2">The sequence shown here is derived from an EMBL/GenBank/DDBJ whole genome shotgun (WGS) entry which is preliminary data.</text>
</comment>
<dbReference type="Proteomes" id="UP000661858">
    <property type="component" value="Unassembled WGS sequence"/>
</dbReference>
<accession>A0A937EGG9</accession>
<feature type="transmembrane region" description="Helical" evidence="1">
    <location>
        <begin position="104"/>
        <end position="127"/>
    </location>
</feature>
<name>A0A937EGG9_9ACTN</name>
<feature type="transmembrane region" description="Helical" evidence="1">
    <location>
        <begin position="162"/>
        <end position="185"/>
    </location>
</feature>
<organism evidence="2 3">
    <name type="scientific">Streptomyces actinomycinicus</name>
    <dbReference type="NCBI Taxonomy" id="1695166"/>
    <lineage>
        <taxon>Bacteria</taxon>
        <taxon>Bacillati</taxon>
        <taxon>Actinomycetota</taxon>
        <taxon>Actinomycetes</taxon>
        <taxon>Kitasatosporales</taxon>
        <taxon>Streptomycetaceae</taxon>
        <taxon>Streptomyces</taxon>
    </lineage>
</organism>
<feature type="transmembrane region" description="Helical" evidence="1">
    <location>
        <begin position="133"/>
        <end position="150"/>
    </location>
</feature>
<dbReference type="EMBL" id="JAERRK010000003">
    <property type="protein sequence ID" value="MBL1081947.1"/>
    <property type="molecule type" value="Genomic_DNA"/>
</dbReference>
<feature type="transmembrane region" description="Helical" evidence="1">
    <location>
        <begin position="59"/>
        <end position="83"/>
    </location>
</feature>
<sequence length="186" mass="19345">MGWENMRARGRTARGLWDTGDLTAAIAVHAAQLPAAGLVSWLTTVGRDRSGSDDDGGPFGFLCLLVFAPLLLPLLGMLVSVVLTLPAVVSARLAGRRLGGPDPAWRLAGAVATAAGWAAVTTALWHWPFATTAAVLTALGVLPALVSAYVRTRPWTTWGLWWRSSLGCAGLVLLVLAAAIPATVIG</sequence>
<protein>
    <submittedName>
        <fullName evidence="2">Uncharacterized protein</fullName>
    </submittedName>
</protein>
<gene>
    <name evidence="2" type="ORF">JK359_08110</name>
</gene>
<keyword evidence="1" id="KW-0472">Membrane</keyword>
<dbReference type="RefSeq" id="WP_201833421.1">
    <property type="nucleotide sequence ID" value="NZ_JAERRK010000003.1"/>
</dbReference>
<keyword evidence="1" id="KW-1133">Transmembrane helix</keyword>
<proteinExistence type="predicted"/>